<dbReference type="Proteomes" id="UP000245921">
    <property type="component" value="Unassembled WGS sequence"/>
</dbReference>
<dbReference type="InterPro" id="IPR025121">
    <property type="entry name" value="GTPase_HflX_N"/>
</dbReference>
<keyword evidence="11" id="KW-1185">Reference proteome</keyword>
<dbReference type="InterPro" id="IPR032305">
    <property type="entry name" value="GTP-bd_M"/>
</dbReference>
<evidence type="ECO:0000256" key="8">
    <source>
        <dbReference type="SAM" id="Coils"/>
    </source>
</evidence>
<keyword evidence="2 5" id="KW-0547">Nucleotide-binding</keyword>
<comment type="subcellular location">
    <subcellularLocation>
        <location evidence="5">Cytoplasm</location>
    </subcellularLocation>
    <text evidence="5">May associate with membranes.</text>
</comment>
<dbReference type="GO" id="GO:0043022">
    <property type="term" value="F:ribosome binding"/>
    <property type="evidence" value="ECO:0007669"/>
    <property type="project" value="TreeGrafter"/>
</dbReference>
<feature type="domain" description="Hflx-type G" evidence="9">
    <location>
        <begin position="200"/>
        <end position="331"/>
    </location>
</feature>
<comment type="function">
    <text evidence="5">GTPase that associates with the 50S ribosomal subunit and may have a role during protein synthesis or ribosome biogenesis.</text>
</comment>
<dbReference type="Pfam" id="PF16360">
    <property type="entry name" value="GTP-bdg_M"/>
    <property type="match status" value="1"/>
</dbReference>
<sequence length="415" mass="48296">MKVIEINNGVLLSVQQREDKSSQIEELISLCSNIDINVEKVFQQKRNKYDLKYYCGKGKLLEIKEYMKALKDTNIKYLIVNDRITNIQRKNIQKIITNNFEIIDRTQVILEIFRKNAKTKISKIQVELASLKFEYSSLKGQGNEMSRTGGGIGTIGPGETQLEYDRRTINKRINQLKEKLKEATQKRDLTSKNRDKLPYPKFSLVGYTSAGKSTLLKTLTEDKNLIVSEKYFSTLSPTNRKIQFPCGLNSFFSDTVGFIENLPIELVESFKSTLEEINNSDIILHLIDSTDKNLSKKISVVNSMIEQIEFKRKLIIKVFTKIDLLNDEKYEDLKILYPESYFINCLDINSINNFLNKLILELKLLNEYEFKKIQINYNEYWKIEKMNGIIGILSKSENEKGYEMEIIKNQSIKEF</sequence>
<protein>
    <recommendedName>
        <fullName evidence="5">GTPase HflX</fullName>
    </recommendedName>
    <alternativeName>
        <fullName evidence="5">GTP-binding protein HflX</fullName>
    </alternativeName>
</protein>
<name>A0AA45C5F4_9BACT</name>
<evidence type="ECO:0000256" key="1">
    <source>
        <dbReference type="ARBA" id="ARBA00022723"/>
    </source>
</evidence>
<dbReference type="CDD" id="cd01878">
    <property type="entry name" value="HflX"/>
    <property type="match status" value="1"/>
</dbReference>
<reference evidence="10 11" key="1">
    <citation type="submission" date="2018-05" db="EMBL/GenBank/DDBJ databases">
        <title>Genomic Encyclopedia of Type Strains, Phase IV (KMG-IV): sequencing the most valuable type-strain genomes for metagenomic binning, comparative biology and taxonomic classification.</title>
        <authorList>
            <person name="Goeker M."/>
        </authorList>
    </citation>
    <scope>NUCLEOTIDE SEQUENCE [LARGE SCALE GENOMIC DNA]</scope>
    <source>
        <strain evidence="10 11">DSM 24906</strain>
    </source>
</reference>
<accession>A0AA45C5F4</accession>
<evidence type="ECO:0000313" key="11">
    <source>
        <dbReference type="Proteomes" id="UP000245921"/>
    </source>
</evidence>
<evidence type="ECO:0000256" key="6">
    <source>
        <dbReference type="PIRSR" id="PIRSR006809-1"/>
    </source>
</evidence>
<dbReference type="SUPFAM" id="SSF52540">
    <property type="entry name" value="P-loop containing nucleoside triphosphate hydrolases"/>
    <property type="match status" value="1"/>
</dbReference>
<keyword evidence="1 7" id="KW-0479">Metal-binding</keyword>
<evidence type="ECO:0000256" key="4">
    <source>
        <dbReference type="ARBA" id="ARBA00023134"/>
    </source>
</evidence>
<feature type="binding site" evidence="7">
    <location>
        <position position="213"/>
    </location>
    <ligand>
        <name>Mg(2+)</name>
        <dbReference type="ChEBI" id="CHEBI:18420"/>
    </ligand>
</feature>
<evidence type="ECO:0000256" key="7">
    <source>
        <dbReference type="PIRSR" id="PIRSR006809-2"/>
    </source>
</evidence>
<dbReference type="Pfam" id="PF13167">
    <property type="entry name" value="GTP-bdg_N"/>
    <property type="match status" value="1"/>
</dbReference>
<dbReference type="PANTHER" id="PTHR10229:SF0">
    <property type="entry name" value="GTP-BINDING PROTEIN 6-RELATED"/>
    <property type="match status" value="1"/>
</dbReference>
<feature type="binding site" evidence="6">
    <location>
        <begin position="232"/>
        <end position="236"/>
    </location>
    <ligand>
        <name>GTP</name>
        <dbReference type="ChEBI" id="CHEBI:37565"/>
    </ligand>
</feature>
<feature type="coiled-coil region" evidence="8">
    <location>
        <begin position="166"/>
        <end position="193"/>
    </location>
</feature>
<dbReference type="PROSITE" id="PS51705">
    <property type="entry name" value="G_HFLX"/>
    <property type="match status" value="1"/>
</dbReference>
<keyword evidence="8" id="KW-0175">Coiled coil</keyword>
<proteinExistence type="inferred from homology"/>
<dbReference type="PIRSF" id="PIRSF006809">
    <property type="entry name" value="GTP-binding_hflX_prd"/>
    <property type="match status" value="1"/>
</dbReference>
<comment type="cofactor">
    <cofactor evidence="7">
        <name>Mg(2+)</name>
        <dbReference type="ChEBI" id="CHEBI:18420"/>
    </cofactor>
</comment>
<dbReference type="InterPro" id="IPR042108">
    <property type="entry name" value="GTPase_HflX_N_sf"/>
</dbReference>
<gene>
    <name evidence="5" type="primary">hflX</name>
    <name evidence="10" type="ORF">C7380_11741</name>
</gene>
<dbReference type="GO" id="GO:0005737">
    <property type="term" value="C:cytoplasm"/>
    <property type="evidence" value="ECO:0007669"/>
    <property type="project" value="UniProtKB-SubCell"/>
</dbReference>
<dbReference type="Gene3D" id="3.40.50.11060">
    <property type="entry name" value="GTPase HflX, N-terminal domain"/>
    <property type="match status" value="1"/>
</dbReference>
<dbReference type="InterPro" id="IPR016496">
    <property type="entry name" value="GTPase_HflX"/>
</dbReference>
<dbReference type="InterPro" id="IPR030394">
    <property type="entry name" value="G_HFLX_dom"/>
</dbReference>
<dbReference type="NCBIfam" id="TIGR03156">
    <property type="entry name" value="GTP_HflX"/>
    <property type="match status" value="1"/>
</dbReference>
<organism evidence="10 11">
    <name type="scientific">Oceanotoga teriensis</name>
    <dbReference type="NCBI Taxonomy" id="515440"/>
    <lineage>
        <taxon>Bacteria</taxon>
        <taxon>Thermotogati</taxon>
        <taxon>Thermotogota</taxon>
        <taxon>Thermotogae</taxon>
        <taxon>Petrotogales</taxon>
        <taxon>Petrotogaceae</taxon>
        <taxon>Oceanotoga</taxon>
    </lineage>
</organism>
<dbReference type="GO" id="GO:0005525">
    <property type="term" value="F:GTP binding"/>
    <property type="evidence" value="ECO:0007669"/>
    <property type="project" value="UniProtKB-UniRule"/>
</dbReference>
<keyword evidence="4 5" id="KW-0342">GTP-binding</keyword>
<keyword evidence="3 7" id="KW-0460">Magnesium</keyword>
<dbReference type="PANTHER" id="PTHR10229">
    <property type="entry name" value="GTP-BINDING PROTEIN HFLX"/>
    <property type="match status" value="1"/>
</dbReference>
<comment type="similarity">
    <text evidence="5">Belongs to the TRAFAC class OBG-HflX-like GTPase superfamily. HflX GTPase family.</text>
</comment>
<dbReference type="AlphaFoldDB" id="A0AA45C5F4"/>
<dbReference type="Gene3D" id="3.40.50.300">
    <property type="entry name" value="P-loop containing nucleotide triphosphate hydrolases"/>
    <property type="match status" value="1"/>
</dbReference>
<comment type="subunit">
    <text evidence="5">Monomer. Associates with the 50S ribosomal subunit.</text>
</comment>
<evidence type="ECO:0000256" key="5">
    <source>
        <dbReference type="HAMAP-Rule" id="MF_00900"/>
    </source>
</evidence>
<dbReference type="InterPro" id="IPR006073">
    <property type="entry name" value="GTP-bd"/>
</dbReference>
<dbReference type="Pfam" id="PF01926">
    <property type="entry name" value="MMR_HSR1"/>
    <property type="match status" value="1"/>
</dbReference>
<dbReference type="InterPro" id="IPR027417">
    <property type="entry name" value="P-loop_NTPase"/>
</dbReference>
<evidence type="ECO:0000256" key="2">
    <source>
        <dbReference type="ARBA" id="ARBA00022741"/>
    </source>
</evidence>
<dbReference type="HAMAP" id="MF_00900">
    <property type="entry name" value="GTPase_HflX"/>
    <property type="match status" value="1"/>
</dbReference>
<dbReference type="GO" id="GO:0003924">
    <property type="term" value="F:GTPase activity"/>
    <property type="evidence" value="ECO:0007669"/>
    <property type="project" value="UniProtKB-UniRule"/>
</dbReference>
<evidence type="ECO:0000256" key="3">
    <source>
        <dbReference type="ARBA" id="ARBA00022842"/>
    </source>
</evidence>
<feature type="binding site" evidence="6">
    <location>
        <begin position="206"/>
        <end position="213"/>
    </location>
    <ligand>
        <name>GTP</name>
        <dbReference type="ChEBI" id="CHEBI:37565"/>
    </ligand>
</feature>
<keyword evidence="5" id="KW-0963">Cytoplasm</keyword>
<dbReference type="EMBL" id="QGGI01000017">
    <property type="protein sequence ID" value="PWJ88751.1"/>
    <property type="molecule type" value="Genomic_DNA"/>
</dbReference>
<evidence type="ECO:0000313" key="10">
    <source>
        <dbReference type="EMBL" id="PWJ88751.1"/>
    </source>
</evidence>
<feature type="binding site" evidence="7">
    <location>
        <position position="234"/>
    </location>
    <ligand>
        <name>Mg(2+)</name>
        <dbReference type="ChEBI" id="CHEBI:18420"/>
    </ligand>
</feature>
<dbReference type="GO" id="GO:0046872">
    <property type="term" value="F:metal ion binding"/>
    <property type="evidence" value="ECO:0007669"/>
    <property type="project" value="UniProtKB-KW"/>
</dbReference>
<feature type="binding site" evidence="6">
    <location>
        <begin position="254"/>
        <end position="257"/>
    </location>
    <ligand>
        <name>GTP</name>
        <dbReference type="ChEBI" id="CHEBI:37565"/>
    </ligand>
</feature>
<dbReference type="Gene3D" id="6.10.250.2860">
    <property type="match status" value="1"/>
</dbReference>
<evidence type="ECO:0000259" key="9">
    <source>
        <dbReference type="PROSITE" id="PS51705"/>
    </source>
</evidence>
<comment type="caution">
    <text evidence="10">The sequence shown here is derived from an EMBL/GenBank/DDBJ whole genome shotgun (WGS) entry which is preliminary data.</text>
</comment>
<dbReference type="PRINTS" id="PR00326">
    <property type="entry name" value="GTP1OBG"/>
</dbReference>